<dbReference type="KEGG" id="car:cauri_1957"/>
<keyword evidence="2" id="KW-1185">Reference proteome</keyword>
<dbReference type="HOGENOM" id="CLU_1701326_0_0_11"/>
<dbReference type="RefSeq" id="WP_010191128.1">
    <property type="nucleotide sequence ID" value="NC_012590.1"/>
</dbReference>
<dbReference type="OrthoDB" id="4422288at2"/>
<proteinExistence type="predicted"/>
<reference evidence="1 2" key="1">
    <citation type="journal article" date="2010" name="BMC Genomics">
        <title>Complete genome sequence and lifestyle of black-pigmented Corynebacterium aurimucosum ATCC 700975 (formerly C. nigricans CN-1) isolated from a vaginal swab of a woman with spontaneous abortion.</title>
        <authorList>
            <person name="Trost E."/>
            <person name="Gotker S."/>
            <person name="Schneider J."/>
            <person name="Schneiker-Bekel S."/>
            <person name="Szczepanowski R."/>
            <person name="Tilker A."/>
            <person name="Viehoever P."/>
            <person name="Arnold W."/>
            <person name="Bekel T."/>
            <person name="Blom J."/>
            <person name="Gartemann K.H."/>
            <person name="Linke B."/>
            <person name="Goesmann A."/>
            <person name="Puhler A."/>
            <person name="Shukla S.K."/>
            <person name="Tauch A."/>
        </authorList>
    </citation>
    <scope>NUCLEOTIDE SEQUENCE [LARGE SCALE GENOMIC DNA]</scope>
    <source>
        <strain evidence="2">ATCC 700975 / DSM 44827 / CIP 107346 / CN-1</strain>
    </source>
</reference>
<dbReference type="EMBL" id="CP001601">
    <property type="protein sequence ID" value="ACP33550.1"/>
    <property type="molecule type" value="Genomic_DNA"/>
</dbReference>
<name>C3PI96_CORA7</name>
<dbReference type="Proteomes" id="UP000002077">
    <property type="component" value="Chromosome"/>
</dbReference>
<organism evidence="1 2">
    <name type="scientific">Corynebacterium aurimucosum (strain ATCC 700975 / DSM 44827 / CIP 107346 / CN-1)</name>
    <name type="common">Corynebacterium nigricans</name>
    <dbReference type="NCBI Taxonomy" id="548476"/>
    <lineage>
        <taxon>Bacteria</taxon>
        <taxon>Bacillati</taxon>
        <taxon>Actinomycetota</taxon>
        <taxon>Actinomycetes</taxon>
        <taxon>Mycobacteriales</taxon>
        <taxon>Corynebacteriaceae</taxon>
        <taxon>Corynebacterium</taxon>
    </lineage>
</organism>
<evidence type="ECO:0000313" key="2">
    <source>
        <dbReference type="Proteomes" id="UP000002077"/>
    </source>
</evidence>
<evidence type="ECO:0000313" key="1">
    <source>
        <dbReference type="EMBL" id="ACP33550.1"/>
    </source>
</evidence>
<sequence length="146" mass="16764">MVSPRIAAEILNLGKKLAPDRFPKPDPTITQAWATALNREYPPRLWAEAVYLWATHRVADKMCTPRDMLQAAHDTVNRWETNPTDKQELEEFRTQRLHAKYKQMLGDRYTPDAVPGAPPQPHEITTEGPDFQALKTRLAQTRKAIH</sequence>
<dbReference type="AlphaFoldDB" id="C3PI96"/>
<gene>
    <name evidence="1" type="ordered locus">cauri_1957</name>
</gene>
<accession>C3PI96</accession>
<dbReference type="eggNOG" id="ENOG503299K">
    <property type="taxonomic scope" value="Bacteria"/>
</dbReference>
<dbReference type="STRING" id="548476.cauri_1957"/>
<protein>
    <submittedName>
        <fullName evidence="1">Uncharacterized protein</fullName>
    </submittedName>
</protein>
<dbReference type="GeneID" id="31924598"/>